<evidence type="ECO:0000256" key="2">
    <source>
        <dbReference type="ARBA" id="ARBA00013168"/>
    </source>
</evidence>
<keyword evidence="3" id="KW-0820">tRNA-binding</keyword>
<evidence type="ECO:0000256" key="8">
    <source>
        <dbReference type="ARBA" id="ARBA00022917"/>
    </source>
</evidence>
<dbReference type="GO" id="GO:0005524">
    <property type="term" value="F:ATP binding"/>
    <property type="evidence" value="ECO:0007669"/>
    <property type="project" value="UniProtKB-KW"/>
</dbReference>
<accession>A0A0G0YW72</accession>
<keyword evidence="9" id="KW-0030">Aminoacyl-tRNA synthetase</keyword>
<evidence type="ECO:0000313" key="12">
    <source>
        <dbReference type="Proteomes" id="UP000034236"/>
    </source>
</evidence>
<comment type="similarity">
    <text evidence="1">Belongs to the class-II aminoacyl-tRNA synthetase family.</text>
</comment>
<gene>
    <name evidence="11" type="ORF">UU58_C0004G0001</name>
</gene>
<evidence type="ECO:0000256" key="3">
    <source>
        <dbReference type="ARBA" id="ARBA00022555"/>
    </source>
</evidence>
<dbReference type="SUPFAM" id="SSF55681">
    <property type="entry name" value="Class II aaRS and biotin synthetases"/>
    <property type="match status" value="1"/>
</dbReference>
<dbReference type="AlphaFoldDB" id="A0A0G0YW72"/>
<keyword evidence="4 11" id="KW-0436">Ligase</keyword>
<dbReference type="EMBL" id="LCBE01000004">
    <property type="protein sequence ID" value="KKS04678.1"/>
    <property type="molecule type" value="Genomic_DNA"/>
</dbReference>
<dbReference type="Gene3D" id="3.30.930.10">
    <property type="entry name" value="Bira Bifunctional Protein, Domain 2"/>
    <property type="match status" value="1"/>
</dbReference>
<feature type="domain" description="Alanyl-transfer RNA synthetases family profile" evidence="10">
    <location>
        <begin position="4"/>
        <end position="266"/>
    </location>
</feature>
<reference evidence="11 12" key="1">
    <citation type="journal article" date="2015" name="Nature">
        <title>rRNA introns, odd ribosomes, and small enigmatic genomes across a large radiation of phyla.</title>
        <authorList>
            <person name="Brown C.T."/>
            <person name="Hug L.A."/>
            <person name="Thomas B.C."/>
            <person name="Sharon I."/>
            <person name="Castelle C.J."/>
            <person name="Singh A."/>
            <person name="Wilkins M.J."/>
            <person name="Williams K.H."/>
            <person name="Banfield J.F."/>
        </authorList>
    </citation>
    <scope>NUCLEOTIDE SEQUENCE [LARGE SCALE GENOMIC DNA]</scope>
</reference>
<dbReference type="InterPro" id="IPR050058">
    <property type="entry name" value="Ala-tRNA_ligase"/>
</dbReference>
<keyword evidence="5" id="KW-0547">Nucleotide-binding</keyword>
<dbReference type="PRINTS" id="PR00980">
    <property type="entry name" value="TRNASYNTHALA"/>
</dbReference>
<keyword evidence="8" id="KW-0648">Protein biosynthesis</keyword>
<dbReference type="Proteomes" id="UP000034236">
    <property type="component" value="Unassembled WGS sequence"/>
</dbReference>
<dbReference type="GO" id="GO:0006419">
    <property type="term" value="P:alanyl-tRNA aminoacylation"/>
    <property type="evidence" value="ECO:0007669"/>
    <property type="project" value="InterPro"/>
</dbReference>
<evidence type="ECO:0000313" key="11">
    <source>
        <dbReference type="EMBL" id="KKS04678.1"/>
    </source>
</evidence>
<dbReference type="GO" id="GO:0004813">
    <property type="term" value="F:alanine-tRNA ligase activity"/>
    <property type="evidence" value="ECO:0007669"/>
    <property type="project" value="UniProtKB-EC"/>
</dbReference>
<dbReference type="InterPro" id="IPR002318">
    <property type="entry name" value="Ala-tRNA-lgiase_IIc"/>
</dbReference>
<evidence type="ECO:0000256" key="7">
    <source>
        <dbReference type="ARBA" id="ARBA00022884"/>
    </source>
</evidence>
<dbReference type="EC" id="6.1.1.7" evidence="2"/>
<comment type="caution">
    <text evidence="11">The sequence shown here is derived from an EMBL/GenBank/DDBJ whole genome shotgun (WGS) entry which is preliminary data.</text>
</comment>
<dbReference type="GO" id="GO:0000049">
    <property type="term" value="F:tRNA binding"/>
    <property type="evidence" value="ECO:0007669"/>
    <property type="project" value="UniProtKB-KW"/>
</dbReference>
<sequence length="266" mass="30339">MKQMQSEEIRSRFLKFFSAKGGPASGGEGHKIIPSASLVPENDPSVLFTTAGMQQFKLYYTGEKNAEKDFETKNVVSVQKCIRTSDIDEVGDDTHNTFFEMLGNFSFGGYWKKEAIEYAYEFITQELELTIDYVSVFEGDAETSADNESREIWKNINPKLVIKNHNRADNFWGPTGDEGPCGPTTEIYINGVEIWNIVFNEFYKTKEGKYEPLKIKGIDTGMGLERLLVQVQKKNNIYETDLFNNEKTREERIVADHVKAALFMIS</sequence>
<dbReference type="Pfam" id="PF01411">
    <property type="entry name" value="tRNA-synt_2c"/>
    <property type="match status" value="1"/>
</dbReference>
<dbReference type="PANTHER" id="PTHR11777:SF9">
    <property type="entry name" value="ALANINE--TRNA LIGASE, CYTOPLASMIC"/>
    <property type="match status" value="1"/>
</dbReference>
<dbReference type="PROSITE" id="PS50860">
    <property type="entry name" value="AA_TRNA_LIGASE_II_ALA"/>
    <property type="match status" value="1"/>
</dbReference>
<evidence type="ECO:0000256" key="6">
    <source>
        <dbReference type="ARBA" id="ARBA00022840"/>
    </source>
</evidence>
<name>A0A0G0YW72_9BACT</name>
<dbReference type="GO" id="GO:0005829">
    <property type="term" value="C:cytosol"/>
    <property type="evidence" value="ECO:0007669"/>
    <property type="project" value="TreeGrafter"/>
</dbReference>
<dbReference type="GO" id="GO:0002161">
    <property type="term" value="F:aminoacyl-tRNA deacylase activity"/>
    <property type="evidence" value="ECO:0007669"/>
    <property type="project" value="TreeGrafter"/>
</dbReference>
<evidence type="ECO:0000256" key="1">
    <source>
        <dbReference type="ARBA" id="ARBA00008226"/>
    </source>
</evidence>
<keyword evidence="7" id="KW-0694">RNA-binding</keyword>
<dbReference type="PANTHER" id="PTHR11777">
    <property type="entry name" value="ALANYL-TRNA SYNTHETASE"/>
    <property type="match status" value="1"/>
</dbReference>
<evidence type="ECO:0000256" key="4">
    <source>
        <dbReference type="ARBA" id="ARBA00022598"/>
    </source>
</evidence>
<keyword evidence="6" id="KW-0067">ATP-binding</keyword>
<protein>
    <recommendedName>
        <fullName evidence="2">alanine--tRNA ligase</fullName>
        <ecNumber evidence="2">6.1.1.7</ecNumber>
    </recommendedName>
</protein>
<dbReference type="InterPro" id="IPR045864">
    <property type="entry name" value="aa-tRNA-synth_II/BPL/LPL"/>
</dbReference>
<dbReference type="CDD" id="cd00673">
    <property type="entry name" value="AlaRS_core"/>
    <property type="match status" value="1"/>
</dbReference>
<evidence type="ECO:0000256" key="5">
    <source>
        <dbReference type="ARBA" id="ARBA00022741"/>
    </source>
</evidence>
<evidence type="ECO:0000259" key="10">
    <source>
        <dbReference type="PROSITE" id="PS50860"/>
    </source>
</evidence>
<evidence type="ECO:0000256" key="9">
    <source>
        <dbReference type="ARBA" id="ARBA00023146"/>
    </source>
</evidence>
<dbReference type="InterPro" id="IPR018165">
    <property type="entry name" value="Ala-tRNA-synth_IIc_core"/>
</dbReference>
<organism evidence="11 12">
    <name type="scientific">Candidatus Nomurabacteria bacterium GW2011_GWA2_41_25</name>
    <dbReference type="NCBI Taxonomy" id="1618736"/>
    <lineage>
        <taxon>Bacteria</taxon>
        <taxon>Candidatus Nomuraibacteriota</taxon>
    </lineage>
</organism>
<dbReference type="InterPro" id="IPR018164">
    <property type="entry name" value="Ala-tRNA-synth_IIc_N"/>
</dbReference>
<proteinExistence type="inferred from homology"/>
<feature type="non-terminal residue" evidence="11">
    <location>
        <position position="266"/>
    </location>
</feature>